<evidence type="ECO:0000256" key="4">
    <source>
        <dbReference type="ARBA" id="ARBA00022660"/>
    </source>
</evidence>
<keyword evidence="12" id="KW-1185">Reference proteome</keyword>
<dbReference type="Proteomes" id="UP000193218">
    <property type="component" value="Unassembled WGS sequence"/>
</dbReference>
<keyword evidence="6" id="KW-0249">Electron transport</keyword>
<dbReference type="FunFam" id="1.10.287.20:FF:000001">
    <property type="entry name" value="Cytochrome b-c1 complex subunit 6"/>
    <property type="match status" value="1"/>
</dbReference>
<dbReference type="GeneID" id="33554253"/>
<keyword evidence="9" id="KW-1015">Disulfide bond</keyword>
<reference evidence="11 12" key="1">
    <citation type="submission" date="2017-03" db="EMBL/GenBank/DDBJ databases">
        <title>Widespread Adenine N6-methylation of Active Genes in Fungi.</title>
        <authorList>
            <consortium name="DOE Joint Genome Institute"/>
            <person name="Mondo S.J."/>
            <person name="Dannebaum R.O."/>
            <person name="Kuo R.C."/>
            <person name="Louie K.B."/>
            <person name="Bewick A.J."/>
            <person name="Labutti K."/>
            <person name="Haridas S."/>
            <person name="Kuo A."/>
            <person name="Salamov A."/>
            <person name="Ahrendt S.R."/>
            <person name="Lau R."/>
            <person name="Bowen B.P."/>
            <person name="Lipzen A."/>
            <person name="Sullivan W."/>
            <person name="Andreopoulos W.B."/>
            <person name="Clum A."/>
            <person name="Lindquist E."/>
            <person name="Daum C."/>
            <person name="Northen T.R."/>
            <person name="Ramamoorthy G."/>
            <person name="Schmitz R.J."/>
            <person name="Gryganskyi A."/>
            <person name="Culley D."/>
            <person name="Magnuson J."/>
            <person name="James T.Y."/>
            <person name="O'Malley M.A."/>
            <person name="Stajich J.E."/>
            <person name="Spatafora J.W."/>
            <person name="Visel A."/>
            <person name="Grigoriev I.V."/>
        </authorList>
    </citation>
    <scope>NUCLEOTIDE SEQUENCE [LARGE SCALE GENOMIC DNA]</scope>
    <source>
        <strain evidence="11 12">NRRL Y-17943</strain>
    </source>
</reference>
<sequence length="110" mass="12040">MANEVTDQKPEVASSSLFSSFMSFVLPTAHAEADDGDKDGKDDEPEDIAPAIREGCEANECAKYAHHFQACQEKVEAGKGWQGEDCVDEMFHMMHCVDACAAPKLFKKLA</sequence>
<gene>
    <name evidence="11" type="ORF">BD324DRAFT_306173</name>
</gene>
<evidence type="ECO:0000256" key="7">
    <source>
        <dbReference type="ARBA" id="ARBA00023128"/>
    </source>
</evidence>
<evidence type="ECO:0000256" key="6">
    <source>
        <dbReference type="ARBA" id="ARBA00022982"/>
    </source>
</evidence>
<dbReference type="PANTHER" id="PTHR15336">
    <property type="entry name" value="UBIQUINOL-CYTOCHROME C REDUCTASE COMPLEX 7.8 KDA PROTEIN"/>
    <property type="match status" value="1"/>
</dbReference>
<dbReference type="Pfam" id="PF02320">
    <property type="entry name" value="UCR_hinge"/>
    <property type="match status" value="1"/>
</dbReference>
<dbReference type="RefSeq" id="XP_021872904.1">
    <property type="nucleotide sequence ID" value="XM_022012445.1"/>
</dbReference>
<dbReference type="InterPro" id="IPR023184">
    <property type="entry name" value="Ubol_cytC_Rdtase_hinge_dom"/>
</dbReference>
<evidence type="ECO:0000256" key="8">
    <source>
        <dbReference type="ARBA" id="ARBA00023136"/>
    </source>
</evidence>
<keyword evidence="5" id="KW-0999">Mitochondrion inner membrane</keyword>
<evidence type="ECO:0000313" key="12">
    <source>
        <dbReference type="Proteomes" id="UP000193218"/>
    </source>
</evidence>
<organism evidence="11 12">
    <name type="scientific">Kockovaella imperatae</name>
    <dbReference type="NCBI Taxonomy" id="4999"/>
    <lineage>
        <taxon>Eukaryota</taxon>
        <taxon>Fungi</taxon>
        <taxon>Dikarya</taxon>
        <taxon>Basidiomycota</taxon>
        <taxon>Agaricomycotina</taxon>
        <taxon>Tremellomycetes</taxon>
        <taxon>Tremellales</taxon>
        <taxon>Cuniculitremaceae</taxon>
        <taxon>Kockovaella</taxon>
    </lineage>
</organism>
<evidence type="ECO:0000256" key="3">
    <source>
        <dbReference type="ARBA" id="ARBA00022448"/>
    </source>
</evidence>
<dbReference type="Gene3D" id="1.10.287.20">
    <property type="entry name" value="Ubiquinol-cytochrome C reductase hinge domain"/>
    <property type="match status" value="1"/>
</dbReference>
<evidence type="ECO:0000256" key="5">
    <source>
        <dbReference type="ARBA" id="ARBA00022792"/>
    </source>
</evidence>
<dbReference type="EMBL" id="NBSH01000003">
    <property type="protein sequence ID" value="ORX39041.1"/>
    <property type="molecule type" value="Genomic_DNA"/>
</dbReference>
<comment type="caution">
    <text evidence="11">The sequence shown here is derived from an EMBL/GenBank/DDBJ whole genome shotgun (WGS) entry which is preliminary data.</text>
</comment>
<feature type="domain" description="Ubiquinol-cytochrome C reductase hinge" evidence="10">
    <location>
        <begin position="47"/>
        <end position="109"/>
    </location>
</feature>
<comment type="similarity">
    <text evidence="2">Belongs to the UQCRH/QCR6 family.</text>
</comment>
<keyword evidence="4" id="KW-0679">Respiratory chain</keyword>
<keyword evidence="7" id="KW-0496">Mitochondrion</keyword>
<dbReference type="STRING" id="4999.A0A1Y1ULW6"/>
<proteinExistence type="inferred from homology"/>
<evidence type="ECO:0000256" key="1">
    <source>
        <dbReference type="ARBA" id="ARBA00004137"/>
    </source>
</evidence>
<protein>
    <submittedName>
        <fullName evidence="11">Ubiquinol-cytochrome C reductase hinge domain-containing protein</fullName>
    </submittedName>
</protein>
<evidence type="ECO:0000256" key="9">
    <source>
        <dbReference type="ARBA" id="ARBA00023157"/>
    </source>
</evidence>
<accession>A0A1Y1ULW6</accession>
<evidence type="ECO:0000259" key="10">
    <source>
        <dbReference type="Pfam" id="PF02320"/>
    </source>
</evidence>
<comment type="subcellular location">
    <subcellularLocation>
        <location evidence="1">Mitochondrion inner membrane</location>
        <topology evidence="1">Peripheral membrane protein</topology>
        <orientation evidence="1">Intermembrane side</orientation>
    </subcellularLocation>
</comment>
<dbReference type="GO" id="GO:0006122">
    <property type="term" value="P:mitochondrial electron transport, ubiquinol to cytochrome c"/>
    <property type="evidence" value="ECO:0007669"/>
    <property type="project" value="InterPro"/>
</dbReference>
<evidence type="ECO:0000256" key="2">
    <source>
        <dbReference type="ARBA" id="ARBA00006498"/>
    </source>
</evidence>
<dbReference type="InterPro" id="IPR003422">
    <property type="entry name" value="Cyt_b-c1_6"/>
</dbReference>
<keyword evidence="8" id="KW-0472">Membrane</keyword>
<dbReference type="InterPro" id="IPR036811">
    <property type="entry name" value="Ubol_cytC_Rdtase_hinge_dom_sf"/>
</dbReference>
<dbReference type="GO" id="GO:0005743">
    <property type="term" value="C:mitochondrial inner membrane"/>
    <property type="evidence" value="ECO:0007669"/>
    <property type="project" value="UniProtKB-SubCell"/>
</dbReference>
<keyword evidence="3" id="KW-0813">Transport</keyword>
<dbReference type="OrthoDB" id="405848at2759"/>
<dbReference type="InParanoid" id="A0A1Y1ULW6"/>
<dbReference type="PANTHER" id="PTHR15336:SF0">
    <property type="entry name" value="CYTOCHROME B-C1 COMPLEX SUBUNIT 6, MITOCHONDRIAL"/>
    <property type="match status" value="1"/>
</dbReference>
<name>A0A1Y1ULW6_9TREE</name>
<dbReference type="AlphaFoldDB" id="A0A1Y1ULW6"/>
<evidence type="ECO:0000313" key="11">
    <source>
        <dbReference type="EMBL" id="ORX39041.1"/>
    </source>
</evidence>
<dbReference type="SUPFAM" id="SSF81531">
    <property type="entry name" value="Non-heme 11 kDa protein of cytochrome bc1 complex (Ubiquinol-cytochrome c reductase)"/>
    <property type="match status" value="1"/>
</dbReference>